<keyword evidence="8" id="KW-0094">Blood coagulation</keyword>
<evidence type="ECO:0000259" key="17">
    <source>
        <dbReference type="PROSITE" id="PS50279"/>
    </source>
</evidence>
<dbReference type="GO" id="GO:0007596">
    <property type="term" value="P:blood coagulation"/>
    <property type="evidence" value="ECO:0007669"/>
    <property type="project" value="UniProtKB-KW"/>
</dbReference>
<dbReference type="FunFam" id="4.10.410.10:FF:000012">
    <property type="entry name" value="Tissue factor pathway inhibitor"/>
    <property type="match status" value="1"/>
</dbReference>
<comment type="subcellular location">
    <subcellularLocation>
        <location evidence="1">Secreted</location>
    </subcellularLocation>
</comment>
<protein>
    <recommendedName>
        <fullName evidence="12">Tissue factor pathway inhibitor</fullName>
    </recommendedName>
    <alternativeName>
        <fullName evidence="13">Extrinsic pathway inhibitor</fullName>
    </alternativeName>
    <alternativeName>
        <fullName evidence="14">Lipoprotein-associated coagulation inhibitor</fullName>
    </alternativeName>
</protein>
<evidence type="ECO:0000256" key="7">
    <source>
        <dbReference type="ARBA" id="ARBA00022900"/>
    </source>
</evidence>
<evidence type="ECO:0000256" key="5">
    <source>
        <dbReference type="ARBA" id="ARBA00022729"/>
    </source>
</evidence>
<reference evidence="18" key="1">
    <citation type="submission" date="2025-08" db="UniProtKB">
        <authorList>
            <consortium name="Ensembl"/>
        </authorList>
    </citation>
    <scope>IDENTIFICATION</scope>
</reference>
<dbReference type="GO" id="GO:0030195">
    <property type="term" value="P:negative regulation of blood coagulation"/>
    <property type="evidence" value="ECO:0007669"/>
    <property type="project" value="Ensembl"/>
</dbReference>
<keyword evidence="3" id="KW-0646">Protease inhibitor</keyword>
<organism evidence="18 19">
    <name type="scientific">Mus spicilegus</name>
    <name type="common">Mound-building mouse</name>
    <dbReference type="NCBI Taxonomy" id="10103"/>
    <lineage>
        <taxon>Eukaryota</taxon>
        <taxon>Metazoa</taxon>
        <taxon>Chordata</taxon>
        <taxon>Craniata</taxon>
        <taxon>Vertebrata</taxon>
        <taxon>Euteleostomi</taxon>
        <taxon>Mammalia</taxon>
        <taxon>Eutheria</taxon>
        <taxon>Euarchontoglires</taxon>
        <taxon>Glires</taxon>
        <taxon>Rodentia</taxon>
        <taxon>Myomorpha</taxon>
        <taxon>Muroidea</taxon>
        <taxon>Muridae</taxon>
        <taxon>Murinae</taxon>
        <taxon>Mus</taxon>
        <taxon>Mus</taxon>
    </lineage>
</organism>
<evidence type="ECO:0000313" key="19">
    <source>
        <dbReference type="Proteomes" id="UP000694415"/>
    </source>
</evidence>
<dbReference type="InterPro" id="IPR008296">
    <property type="entry name" value="TFPI-like"/>
</dbReference>
<feature type="domain" description="BPTI/Kunitz inhibitor" evidence="17">
    <location>
        <begin position="121"/>
        <end position="171"/>
    </location>
</feature>
<keyword evidence="7" id="KW-0722">Serine protease inhibitor</keyword>
<keyword evidence="19" id="KW-1185">Reference proteome</keyword>
<dbReference type="InterPro" id="IPR036880">
    <property type="entry name" value="Kunitz_BPTI_sf"/>
</dbReference>
<comment type="function">
    <text evidence="11">Inhibits factor X (X(a)) directly and, in a Xa-dependent way, inhibits VIIa/tissue factor activity, presumably by forming a quaternary Xa/LACI/VIIa/TF complex. It possesses an antithrombotic action and also the ability to associate with lipoproteins in plasma.</text>
</comment>
<dbReference type="CDD" id="cd22614">
    <property type="entry name" value="Kunitz_TFPI1_2-like"/>
    <property type="match status" value="1"/>
</dbReference>
<feature type="site" description="Reactive bond" evidence="15">
    <location>
        <begin position="60"/>
        <end position="61"/>
    </location>
</feature>
<evidence type="ECO:0000256" key="12">
    <source>
        <dbReference type="ARBA" id="ARBA00073658"/>
    </source>
</evidence>
<dbReference type="AlphaFoldDB" id="A0A8C6GCY3"/>
<reference evidence="18" key="2">
    <citation type="submission" date="2025-09" db="UniProtKB">
        <authorList>
            <consortium name="Ensembl"/>
        </authorList>
    </citation>
    <scope>IDENTIFICATION</scope>
</reference>
<dbReference type="GeneTree" id="ENSGT00940000160767"/>
<evidence type="ECO:0000256" key="16">
    <source>
        <dbReference type="SAM" id="SignalP"/>
    </source>
</evidence>
<dbReference type="PROSITE" id="PS50279">
    <property type="entry name" value="BPTI_KUNITZ_2"/>
    <property type="match status" value="3"/>
</dbReference>
<evidence type="ECO:0000256" key="9">
    <source>
        <dbReference type="ARBA" id="ARBA00023157"/>
    </source>
</evidence>
<keyword evidence="9" id="KW-1015">Disulfide bond</keyword>
<dbReference type="Proteomes" id="UP000694415">
    <property type="component" value="Unplaced"/>
</dbReference>
<evidence type="ECO:0000256" key="4">
    <source>
        <dbReference type="ARBA" id="ARBA00022696"/>
    </source>
</evidence>
<dbReference type="GO" id="GO:0071383">
    <property type="term" value="P:cellular response to steroid hormone stimulus"/>
    <property type="evidence" value="ECO:0007669"/>
    <property type="project" value="Ensembl"/>
</dbReference>
<dbReference type="PANTHER" id="PTHR10083:SF328">
    <property type="entry name" value="TISSUE FACTOR PATHWAY INHIBITOR"/>
    <property type="match status" value="1"/>
</dbReference>
<dbReference type="InterPro" id="IPR050098">
    <property type="entry name" value="TFPI/VKTCI-like"/>
</dbReference>
<dbReference type="Pfam" id="PF00014">
    <property type="entry name" value="Kunitz_BPTI"/>
    <property type="match status" value="3"/>
</dbReference>
<dbReference type="Gene3D" id="4.10.410.10">
    <property type="entry name" value="Pancreatic trypsin inhibitor Kunitz domain"/>
    <property type="match status" value="3"/>
</dbReference>
<evidence type="ECO:0000256" key="3">
    <source>
        <dbReference type="ARBA" id="ARBA00022690"/>
    </source>
</evidence>
<accession>A0A8C6GCY3</accession>
<dbReference type="GO" id="GO:0009986">
    <property type="term" value="C:cell surface"/>
    <property type="evidence" value="ECO:0007669"/>
    <property type="project" value="Ensembl"/>
</dbReference>
<name>A0A8C6GCY3_MUSSI</name>
<feature type="site" description="Reactive bond" evidence="15">
    <location>
        <begin position="236"/>
        <end position="237"/>
    </location>
</feature>
<evidence type="ECO:0000256" key="11">
    <source>
        <dbReference type="ARBA" id="ARBA00057773"/>
    </source>
</evidence>
<evidence type="ECO:0000256" key="10">
    <source>
        <dbReference type="ARBA" id="ARBA00023180"/>
    </source>
</evidence>
<dbReference type="InterPro" id="IPR020901">
    <property type="entry name" value="Prtase_inh_Kunz-CS"/>
</dbReference>
<dbReference type="GO" id="GO:0005901">
    <property type="term" value="C:caveola"/>
    <property type="evidence" value="ECO:0007669"/>
    <property type="project" value="Ensembl"/>
</dbReference>
<dbReference type="InterPro" id="IPR002223">
    <property type="entry name" value="Kunitz_BPTI"/>
</dbReference>
<evidence type="ECO:0000256" key="14">
    <source>
        <dbReference type="ARBA" id="ARBA00081787"/>
    </source>
</evidence>
<dbReference type="PRINTS" id="PR00759">
    <property type="entry name" value="BASICPTASE"/>
</dbReference>
<evidence type="ECO:0000256" key="6">
    <source>
        <dbReference type="ARBA" id="ARBA00022737"/>
    </source>
</evidence>
<dbReference type="CDD" id="cd22615">
    <property type="entry name" value="Kunitz_TFPI1_TFPI2_3-like"/>
    <property type="match status" value="1"/>
</dbReference>
<keyword evidence="6" id="KW-0677">Repeat</keyword>
<evidence type="ECO:0000256" key="2">
    <source>
        <dbReference type="ARBA" id="ARBA00022525"/>
    </source>
</evidence>
<evidence type="ECO:0000256" key="1">
    <source>
        <dbReference type="ARBA" id="ARBA00004613"/>
    </source>
</evidence>
<dbReference type="GO" id="GO:0004867">
    <property type="term" value="F:serine-type endopeptidase inhibitor activity"/>
    <property type="evidence" value="ECO:0007669"/>
    <property type="project" value="UniProtKB-KW"/>
</dbReference>
<dbReference type="GO" id="GO:0005615">
    <property type="term" value="C:extracellular space"/>
    <property type="evidence" value="ECO:0007669"/>
    <property type="project" value="Ensembl"/>
</dbReference>
<dbReference type="CDD" id="cd22613">
    <property type="entry name" value="Kunitz_TFPI1_1-like"/>
    <property type="match status" value="1"/>
</dbReference>
<evidence type="ECO:0000256" key="13">
    <source>
        <dbReference type="ARBA" id="ARBA00081110"/>
    </source>
</evidence>
<feature type="site" description="Reactive bond" evidence="15">
    <location>
        <begin position="131"/>
        <end position="132"/>
    </location>
</feature>
<feature type="domain" description="BPTI/Kunitz inhibitor" evidence="17">
    <location>
        <begin position="50"/>
        <end position="100"/>
    </location>
</feature>
<keyword evidence="4" id="KW-0356">Hemostasis</keyword>
<feature type="chain" id="PRO_5034036590" description="Tissue factor pathway inhibitor" evidence="16">
    <location>
        <begin position="29"/>
        <end position="307"/>
    </location>
</feature>
<sequence length="307" mass="35090">MTYKMKKEHAFWATVCLLLSLVPEFLNALSEEADDTDSELGSMKPLHTFCAMKADDGPCKAMIRSYFFNMYTHQCEEFIYGGCEGNENRFDTLEECKKTCIPGYEKTAVKAASGAERPDFCFLEEDPGLCRGYMKRYLYNNQTKQCERFVYGGCLGNRNNFETLDECKKICENPVHSPSPVNEVQMSDYVTDGNTVTDRSTVNNIVVPQSPKVPRRRDYRGRRPWCLEPADSGLCKASERRFYYNSATGKCHRFNYTGCGGNNNNFTTRRRCLRACKTGLIKNKSKGVVKTQRRKAPFVKVVYESIN</sequence>
<keyword evidence="5 16" id="KW-0732">Signal</keyword>
<dbReference type="SMART" id="SM00131">
    <property type="entry name" value="KU"/>
    <property type="match status" value="3"/>
</dbReference>
<evidence type="ECO:0000313" key="18">
    <source>
        <dbReference type="Ensembl" id="ENSMSIP00000004032.1"/>
    </source>
</evidence>
<dbReference type="SUPFAM" id="SSF57362">
    <property type="entry name" value="BPTI-like"/>
    <property type="match status" value="3"/>
</dbReference>
<feature type="domain" description="BPTI/Kunitz inhibitor" evidence="17">
    <location>
        <begin position="226"/>
        <end position="276"/>
    </location>
</feature>
<keyword evidence="2" id="KW-0964">Secreted</keyword>
<dbReference type="PIRSF" id="PIRSF001620">
    <property type="entry name" value="TFPI"/>
    <property type="match status" value="1"/>
</dbReference>
<proteinExistence type="predicted"/>
<evidence type="ECO:0000256" key="15">
    <source>
        <dbReference type="PIRSR" id="PIRSR001620-1"/>
    </source>
</evidence>
<keyword evidence="10" id="KW-0325">Glycoprotein</keyword>
<feature type="signal peptide" evidence="16">
    <location>
        <begin position="1"/>
        <end position="28"/>
    </location>
</feature>
<dbReference type="Ensembl" id="ENSMSIT00000005124.1">
    <property type="protein sequence ID" value="ENSMSIP00000004032.1"/>
    <property type="gene ID" value="ENSMSIG00000003552.1"/>
</dbReference>
<dbReference type="FunFam" id="4.10.410.10:FF:000004">
    <property type="entry name" value="Tissue factor pathway inhibitor"/>
    <property type="match status" value="1"/>
</dbReference>
<dbReference type="PANTHER" id="PTHR10083">
    <property type="entry name" value="KUNITZ-TYPE PROTEASE INHIBITOR-RELATED"/>
    <property type="match status" value="1"/>
</dbReference>
<dbReference type="PROSITE" id="PS00280">
    <property type="entry name" value="BPTI_KUNITZ_1"/>
    <property type="match status" value="3"/>
</dbReference>
<evidence type="ECO:0000256" key="8">
    <source>
        <dbReference type="ARBA" id="ARBA00023084"/>
    </source>
</evidence>